<protein>
    <submittedName>
        <fullName evidence="1">Hemolysin-type calcium-binding region protein</fullName>
    </submittedName>
</protein>
<evidence type="ECO:0000313" key="1">
    <source>
        <dbReference type="EMBL" id="VXD12305.1"/>
    </source>
</evidence>
<dbReference type="Proteomes" id="UP000184550">
    <property type="component" value="Unassembled WGS sequence"/>
</dbReference>
<dbReference type="AlphaFoldDB" id="A0A7Z9BIN4"/>
<dbReference type="EMBL" id="CZCU02000079">
    <property type="protein sequence ID" value="VXD12305.1"/>
    <property type="molecule type" value="Genomic_DNA"/>
</dbReference>
<proteinExistence type="predicted"/>
<accession>A0A7Z9BIN4</accession>
<organism evidence="1 2">
    <name type="scientific">Planktothrix serta PCC 8927</name>
    <dbReference type="NCBI Taxonomy" id="671068"/>
    <lineage>
        <taxon>Bacteria</taxon>
        <taxon>Bacillati</taxon>
        <taxon>Cyanobacteriota</taxon>
        <taxon>Cyanophyceae</taxon>
        <taxon>Oscillatoriophycideae</taxon>
        <taxon>Oscillatoriales</taxon>
        <taxon>Microcoleaceae</taxon>
        <taxon>Planktothrix</taxon>
    </lineage>
</organism>
<dbReference type="SUPFAM" id="SSF51120">
    <property type="entry name" value="beta-Roll"/>
    <property type="match status" value="2"/>
</dbReference>
<evidence type="ECO:0000313" key="2">
    <source>
        <dbReference type="Proteomes" id="UP000184550"/>
    </source>
</evidence>
<name>A0A7Z9BIN4_9CYAN</name>
<keyword evidence="2" id="KW-1185">Reference proteome</keyword>
<dbReference type="OrthoDB" id="443173at2"/>
<gene>
    <name evidence="1" type="ORF">PL8927_170023</name>
</gene>
<dbReference type="RefSeq" id="WP_083617876.1">
    <property type="nucleotide sequence ID" value="NZ_LR734835.1"/>
</dbReference>
<dbReference type="InterPro" id="IPR011049">
    <property type="entry name" value="Serralysin-like_metalloprot_C"/>
</dbReference>
<comment type="caution">
    <text evidence="1">The sequence shown here is derived from an EMBL/GenBank/DDBJ whole genome shotgun (WGS) entry which is preliminary data.</text>
</comment>
<sequence>MNFEIFDENYYLIQYPWVKTAIESGQFTSGLDHFQKIGMGQQKLTEVSRYFDESYYLANNPDVANGVAGGLIPSGLSHFIQFGYEEGRTNISPSYSEDYYLKRYPDLVAFIQNSTFKSGLQHFLQFGQTENRLATHFFEPEYLQKNPDVNLAVAQGNFKTGFDHYLKVGQFEPSRSAIFMGTNGTDTVQGLGVGTVEITGIPLSLDGTGKRVYERDKNQNPVDQQDTLIGGLGSDQFILGDEGSSFKSWFSSPTTIINLDPTQDTIQLGGLISSHTQWDDGSADLLIRERFAPTVEVVIKDGADFPTNYPIVEWIKSSIVTTIGDFGESFYLHRNPDVLVAVEAGAFSTGLEHYQKFGQFEPSRSTAFMGTQGNDTVTAFGVGEKDIIGVLTEYTYAYRYLSNGENEFDTLIGSEGADNFIFADFYIVGKIPINTIFEFYLGLGEATIRNFNQSQGDTIQLIGQLEDYQISPVGKDLVISKNGDTIVRLEAGADLNLQVIQPPSVGYRSPFTLG</sequence>
<reference evidence="1" key="1">
    <citation type="submission" date="2019-10" db="EMBL/GenBank/DDBJ databases">
        <authorList>
            <consortium name="Genoscope - CEA"/>
            <person name="William W."/>
        </authorList>
    </citation>
    <scope>NUCLEOTIDE SEQUENCE [LARGE SCALE GENOMIC DNA]</scope>
    <source>
        <strain evidence="1">BBR_PRJEB10992</strain>
    </source>
</reference>